<organism evidence="1 2">
    <name type="scientific">Paenibacillus apis</name>
    <dbReference type="NCBI Taxonomy" id="1792174"/>
    <lineage>
        <taxon>Bacteria</taxon>
        <taxon>Bacillati</taxon>
        <taxon>Bacillota</taxon>
        <taxon>Bacilli</taxon>
        <taxon>Bacillales</taxon>
        <taxon>Paenibacillaceae</taxon>
        <taxon>Paenibacillus</taxon>
    </lineage>
</organism>
<accession>A0A919Y3E1</accession>
<sequence>MNQEEIRDLLYDLKQFTIIYDDNQEMILDNEIPNNKENQINIADVYTRIFQTIASYR</sequence>
<keyword evidence="2" id="KW-1185">Reference proteome</keyword>
<protein>
    <submittedName>
        <fullName evidence="1">Uncharacterized protein</fullName>
    </submittedName>
</protein>
<name>A0A919Y3E1_9BACL</name>
<dbReference type="AlphaFoldDB" id="A0A919Y3E1"/>
<reference evidence="1" key="1">
    <citation type="submission" date="2021-03" db="EMBL/GenBank/DDBJ databases">
        <title>Antimicrobial resistance genes in bacteria isolated from Japanese honey, and their potential for conferring macrolide and lincosamide resistance in the American foulbrood pathogen Paenibacillus larvae.</title>
        <authorList>
            <person name="Okamoto M."/>
            <person name="Kumagai M."/>
            <person name="Kanamori H."/>
            <person name="Takamatsu D."/>
        </authorList>
    </citation>
    <scope>NUCLEOTIDE SEQUENCE</scope>
    <source>
        <strain evidence="1">J41TS4</strain>
    </source>
</reference>
<evidence type="ECO:0000313" key="1">
    <source>
        <dbReference type="EMBL" id="GIO41685.1"/>
    </source>
</evidence>
<gene>
    <name evidence="1" type="ORF">J41TS4_14430</name>
</gene>
<comment type="caution">
    <text evidence="1">The sequence shown here is derived from an EMBL/GenBank/DDBJ whole genome shotgun (WGS) entry which is preliminary data.</text>
</comment>
<proteinExistence type="predicted"/>
<dbReference type="EMBL" id="BORS01000004">
    <property type="protein sequence ID" value="GIO41685.1"/>
    <property type="molecule type" value="Genomic_DNA"/>
</dbReference>
<dbReference type="Proteomes" id="UP000678895">
    <property type="component" value="Unassembled WGS sequence"/>
</dbReference>
<evidence type="ECO:0000313" key="2">
    <source>
        <dbReference type="Proteomes" id="UP000678895"/>
    </source>
</evidence>